<dbReference type="OrthoDB" id="429991at2759"/>
<evidence type="ECO:0000256" key="3">
    <source>
        <dbReference type="ARBA" id="ARBA00022837"/>
    </source>
</evidence>
<dbReference type="EMBL" id="CAMXCT020006615">
    <property type="protein sequence ID" value="CAL1170395.1"/>
    <property type="molecule type" value="Genomic_DNA"/>
</dbReference>
<reference evidence="5" key="1">
    <citation type="submission" date="2022-10" db="EMBL/GenBank/DDBJ databases">
        <authorList>
            <person name="Chen Y."/>
            <person name="Dougan E. K."/>
            <person name="Chan C."/>
            <person name="Rhodes N."/>
            <person name="Thang M."/>
        </authorList>
    </citation>
    <scope>NUCLEOTIDE SEQUENCE</scope>
</reference>
<evidence type="ECO:0000313" key="5">
    <source>
        <dbReference type="EMBL" id="CAI4017020.1"/>
    </source>
</evidence>
<protein>
    <submittedName>
        <fullName evidence="6">Calmodulin-like protein 3</fullName>
    </submittedName>
</protein>
<sequence>MEGTNAIRFALRNWDKDSLLRAWFDHFDDDRNGFLEKDDFLLVSDQITRSDPYELWAALDYDKTGYVSLREISEEDARLWFDFKAWSGANFSGLRDMMVQILGTGAEERKPKTRSKLFGFRGPARARTSTSAVPLISSGDEEFCTLTIGETAWVAGLHRCGWTRNVEELFYALKDVKTGLVDAHSLTWVEHEVRKHKLKQEAKRRIGADQKAKAAARKSQQMHLHNFKAFLKKHFGPTYHAWRKVLDVDGTMNLQKPELFKVCRQIGWKGDSRQLWMALDNSGNGSASLEELDPNCARKLAKFKDFGERRFGHRPAIPLWRAIDKRDKQRLSYDVFVRRCLVIRSGLTEAELQELAHWLDWQGKKHLSFIDIEFLDHWRPPAYLIAEPNQEAADQIRSLLLSKYGHFLKAWRTLLDKDSSNVCNWDEFQNAMRALKFHGDVGGAWLALDKDLSGSITLEEIDSLSSQLLMNFKEWADSQFGSVRAAFKVLDKDRSGELSLSEFRHAVLSNGFSSSDEVRLFKCLDCSGHGRLLHHEVHFLDDWEPPQAEDDRGEEEDFDIFDTTRNSSIINQSAWTEGSAESMYSYATIAPGPGAYDLLSCFGAQPRVPTARHTGAHTFGTRRETWVKTSIESIGPGAFEKEPKDSATQRRHKPAWQFTTSARMRSEVNDSPGPGHYQAHPVFQGPQFSFGSRRGFTLHPLQTPPMSARTSVTAGKYCFS</sequence>
<dbReference type="EMBL" id="CAMXCT030006615">
    <property type="protein sequence ID" value="CAL4804332.1"/>
    <property type="molecule type" value="Genomic_DNA"/>
</dbReference>
<dbReference type="InterPro" id="IPR010736">
    <property type="entry name" value="SHIPPO-rpt"/>
</dbReference>
<dbReference type="SUPFAM" id="SSF47473">
    <property type="entry name" value="EF-hand"/>
    <property type="match status" value="3"/>
</dbReference>
<reference evidence="6 7" key="2">
    <citation type="submission" date="2024-05" db="EMBL/GenBank/DDBJ databases">
        <authorList>
            <person name="Chen Y."/>
            <person name="Shah S."/>
            <person name="Dougan E. K."/>
            <person name="Thang M."/>
            <person name="Chan C."/>
        </authorList>
    </citation>
    <scope>NUCLEOTIDE SEQUENCE [LARGE SCALE GENOMIC DNA]</scope>
</reference>
<dbReference type="Pfam" id="PF07004">
    <property type="entry name" value="SHIPPO-rpt"/>
    <property type="match status" value="2"/>
</dbReference>
<name>A0A9P1GK48_9DINO</name>
<dbReference type="InterPro" id="IPR002048">
    <property type="entry name" value="EF_hand_dom"/>
</dbReference>
<feature type="domain" description="EF-hand" evidence="4">
    <location>
        <begin position="478"/>
        <end position="513"/>
    </location>
</feature>
<dbReference type="InterPro" id="IPR011992">
    <property type="entry name" value="EF-hand-dom_pair"/>
</dbReference>
<dbReference type="PANTHER" id="PTHR34524">
    <property type="entry name" value="CALCYPHOSIN"/>
    <property type="match status" value="1"/>
</dbReference>
<dbReference type="GO" id="GO:0005509">
    <property type="term" value="F:calcium ion binding"/>
    <property type="evidence" value="ECO:0007669"/>
    <property type="project" value="InterPro"/>
</dbReference>
<dbReference type="Proteomes" id="UP001152797">
    <property type="component" value="Unassembled WGS sequence"/>
</dbReference>
<gene>
    <name evidence="5" type="ORF">C1SCF055_LOCUS41698</name>
</gene>
<dbReference type="PROSITE" id="PS00018">
    <property type="entry name" value="EF_HAND_1"/>
    <property type="match status" value="4"/>
</dbReference>
<evidence type="ECO:0000313" key="6">
    <source>
        <dbReference type="EMBL" id="CAL4804332.1"/>
    </source>
</evidence>
<dbReference type="EMBL" id="CAMXCT010006615">
    <property type="protein sequence ID" value="CAI4017020.1"/>
    <property type="molecule type" value="Genomic_DNA"/>
</dbReference>
<dbReference type="Gene3D" id="1.10.238.10">
    <property type="entry name" value="EF-hand"/>
    <property type="match status" value="3"/>
</dbReference>
<dbReference type="Pfam" id="PF13405">
    <property type="entry name" value="EF-hand_6"/>
    <property type="match status" value="1"/>
</dbReference>
<keyword evidence="1" id="KW-0479">Metal-binding</keyword>
<organism evidence="5">
    <name type="scientific">Cladocopium goreaui</name>
    <dbReference type="NCBI Taxonomy" id="2562237"/>
    <lineage>
        <taxon>Eukaryota</taxon>
        <taxon>Sar</taxon>
        <taxon>Alveolata</taxon>
        <taxon>Dinophyceae</taxon>
        <taxon>Suessiales</taxon>
        <taxon>Symbiodiniaceae</taxon>
        <taxon>Cladocopium</taxon>
    </lineage>
</organism>
<dbReference type="PROSITE" id="PS50222">
    <property type="entry name" value="EF_HAND_2"/>
    <property type="match status" value="2"/>
</dbReference>
<evidence type="ECO:0000259" key="4">
    <source>
        <dbReference type="PROSITE" id="PS50222"/>
    </source>
</evidence>
<comment type="caution">
    <text evidence="5">The sequence shown here is derived from an EMBL/GenBank/DDBJ whole genome shotgun (WGS) entry which is preliminary data.</text>
</comment>
<feature type="domain" description="EF-hand" evidence="4">
    <location>
        <begin position="15"/>
        <end position="50"/>
    </location>
</feature>
<keyword evidence="7" id="KW-1185">Reference proteome</keyword>
<dbReference type="AlphaFoldDB" id="A0A9P1GK48"/>
<dbReference type="InterPro" id="IPR018247">
    <property type="entry name" value="EF_Hand_1_Ca_BS"/>
</dbReference>
<dbReference type="InterPro" id="IPR051581">
    <property type="entry name" value="Ca-bind"/>
</dbReference>
<proteinExistence type="predicted"/>
<evidence type="ECO:0000256" key="2">
    <source>
        <dbReference type="ARBA" id="ARBA00022737"/>
    </source>
</evidence>
<dbReference type="PANTHER" id="PTHR34524:SF6">
    <property type="entry name" value="CALCYPHOSINE LIKE"/>
    <property type="match status" value="1"/>
</dbReference>
<keyword evidence="2" id="KW-0677">Repeat</keyword>
<evidence type="ECO:0000313" key="7">
    <source>
        <dbReference type="Proteomes" id="UP001152797"/>
    </source>
</evidence>
<accession>A0A9P1GK48</accession>
<dbReference type="SMART" id="SM00054">
    <property type="entry name" value="EFh"/>
    <property type="match status" value="4"/>
</dbReference>
<keyword evidence="3" id="KW-0106">Calcium</keyword>
<evidence type="ECO:0000256" key="1">
    <source>
        <dbReference type="ARBA" id="ARBA00022723"/>
    </source>
</evidence>